<dbReference type="InterPro" id="IPR026325">
    <property type="entry name" value="DUF932"/>
</dbReference>
<proteinExistence type="predicted"/>
<reference evidence="1" key="1">
    <citation type="submission" date="2019-11" db="EMBL/GenBank/DDBJ databases">
        <authorList>
            <person name="Feng L."/>
        </authorList>
    </citation>
    <scope>NUCLEOTIDE SEQUENCE</scope>
    <source>
        <strain evidence="1">EMassiliensisLFYP7</strain>
    </source>
</reference>
<dbReference type="AlphaFoldDB" id="A0A6N3E513"/>
<dbReference type="EMBL" id="CACRTZ010000016">
    <property type="protein sequence ID" value="VYU36786.1"/>
    <property type="molecule type" value="Genomic_DNA"/>
</dbReference>
<sequence>MIRLSSRYAAPTSIRQNRPLTNDELMRVVPSAFSVEKHESRSDRYTCIPTIALLDRLRDEGFQPYYASQSRVRNPDRREYTKHMLRLRRGDNFSGKEVPEILLLNSHDGSSSYKMIPGMYRQVCTNGLVCWKSFGEINVPHKGDIVGQVIEGAYEVLGIFDNITENIEMMKGITVSPAERILLANTALDIKYEGKDAPVTPEKILVPRRYEDKQTDLWTTYNTVQENLIKGGLRGRTAKGKNTTTRPVTGIDGDIKLNQALWKMAEEFAKLKS</sequence>
<name>A0A6N3E513_9ENTR</name>
<protein>
    <recommendedName>
        <fullName evidence="2">DUF945 domain-containing protein</fullName>
    </recommendedName>
</protein>
<organism evidence="1">
    <name type="scientific">Phytobacter massiliensis</name>
    <dbReference type="NCBI Taxonomy" id="1485952"/>
    <lineage>
        <taxon>Bacteria</taxon>
        <taxon>Pseudomonadati</taxon>
        <taxon>Pseudomonadota</taxon>
        <taxon>Gammaproteobacteria</taxon>
        <taxon>Enterobacterales</taxon>
        <taxon>Enterobacteriaceae</taxon>
        <taxon>Phytobacter</taxon>
    </lineage>
</organism>
<evidence type="ECO:0000313" key="1">
    <source>
        <dbReference type="EMBL" id="VYU36786.1"/>
    </source>
</evidence>
<dbReference type="Pfam" id="PF06067">
    <property type="entry name" value="DUF932"/>
    <property type="match status" value="1"/>
</dbReference>
<evidence type="ECO:0008006" key="2">
    <source>
        <dbReference type="Google" id="ProtNLM"/>
    </source>
</evidence>
<accession>A0A6N3E513</accession>
<gene>
    <name evidence="1" type="ORF">EMLFYP7_02122</name>
</gene>